<dbReference type="PANTHER" id="PTHR10357">
    <property type="entry name" value="ALPHA-AMYLASE FAMILY MEMBER"/>
    <property type="match status" value="1"/>
</dbReference>
<evidence type="ECO:0000259" key="1">
    <source>
        <dbReference type="SMART" id="SM00642"/>
    </source>
</evidence>
<dbReference type="Pfam" id="PF00128">
    <property type="entry name" value="Alpha-amylase"/>
    <property type="match status" value="1"/>
</dbReference>
<dbReference type="RefSeq" id="WP_120978269.1">
    <property type="nucleotide sequence ID" value="NZ_RBZM01000007.1"/>
</dbReference>
<evidence type="ECO:0000313" key="3">
    <source>
        <dbReference type="Proteomes" id="UP000282076"/>
    </source>
</evidence>
<proteinExistence type="predicted"/>
<evidence type="ECO:0000313" key="2">
    <source>
        <dbReference type="EMBL" id="RKP51570.1"/>
    </source>
</evidence>
<dbReference type="InterPro" id="IPR017853">
    <property type="entry name" value="GH"/>
</dbReference>
<dbReference type="Gene3D" id="3.20.20.80">
    <property type="entry name" value="Glycosidases"/>
    <property type="match status" value="1"/>
</dbReference>
<protein>
    <recommendedName>
        <fullName evidence="1">Glycosyl hydrolase family 13 catalytic domain-containing protein</fullName>
    </recommendedName>
</protein>
<dbReference type="OrthoDB" id="9807519at2"/>
<dbReference type="SUPFAM" id="SSF51011">
    <property type="entry name" value="Glycosyl hydrolase domain"/>
    <property type="match status" value="1"/>
</dbReference>
<dbReference type="SUPFAM" id="SSF51445">
    <property type="entry name" value="(Trans)glycosidases"/>
    <property type="match status" value="1"/>
</dbReference>
<dbReference type="Gene3D" id="2.60.40.1180">
    <property type="entry name" value="Golgi alpha-mannosidase II"/>
    <property type="match status" value="1"/>
</dbReference>
<dbReference type="InterPro" id="IPR013780">
    <property type="entry name" value="Glyco_hydro_b"/>
</dbReference>
<dbReference type="Gene3D" id="2.60.120.260">
    <property type="entry name" value="Galactose-binding domain-like"/>
    <property type="match status" value="1"/>
</dbReference>
<name>A0A494XLK0_9BACL</name>
<dbReference type="EMBL" id="RBZM01000007">
    <property type="protein sequence ID" value="RKP51570.1"/>
    <property type="molecule type" value="Genomic_DNA"/>
</dbReference>
<dbReference type="Proteomes" id="UP000282076">
    <property type="component" value="Unassembled WGS sequence"/>
</dbReference>
<feature type="domain" description="Glycosyl hydrolase family 13 catalytic" evidence="1">
    <location>
        <begin position="41"/>
        <end position="380"/>
    </location>
</feature>
<reference evidence="2 3" key="1">
    <citation type="submission" date="2018-10" db="EMBL/GenBank/DDBJ databases">
        <title>Cohnella sp. M2MS4P-1, whole genome shotgun sequence.</title>
        <authorList>
            <person name="Tuo L."/>
        </authorList>
    </citation>
    <scope>NUCLEOTIDE SEQUENCE [LARGE SCALE GENOMIC DNA]</scope>
    <source>
        <strain evidence="2 3">M2MS4P-1</strain>
    </source>
</reference>
<dbReference type="GO" id="GO:0005975">
    <property type="term" value="P:carbohydrate metabolic process"/>
    <property type="evidence" value="ECO:0007669"/>
    <property type="project" value="InterPro"/>
</dbReference>
<dbReference type="SMART" id="SM00642">
    <property type="entry name" value="Aamy"/>
    <property type="match status" value="1"/>
</dbReference>
<dbReference type="AlphaFoldDB" id="A0A494XLK0"/>
<gene>
    <name evidence="2" type="ORF">D7Z26_17455</name>
</gene>
<sequence>MKQGMNKGLMLLLSALLLVAGWGQRPDRADAAVPTNAFQKQNGSYYYYVREGSTTFASLTANVQSGYYSARGVNNLMTYCPYKASSEWRGVPAVDFYNVNSNTGTLTDFANMVTAAHNAGITVTMYIGLLFVHTTNPDWVQAQNDKKNGVNSSLANTFRWSTTNTGSVPPNGGWAWSSLANSYYATSWGMPALDYAKQQGRDYAKNVLKFWMDKGVDGFEFDAPGDFWGMSAADEKDILITLPQTYTTNSKLLNAEGTAGAYTNQTWSDSFGFTHILINGDNDTESFATRVMKGTSTVNDLENQFAAYLDPRRAKGQGVLAWSLYDTALTGDQRALDAAVMAGSGAFYSTDIQQVYNLLSTADRTKYDNVFKALQASPAEAPNASRKRLSTGSDSKYYAVIRTSADGTKSVLNIYNFKNASATITVNLTDSGITVPQTPVNLATGGSGTAISSSSYSVTLPAYGYLFLEVQTSPPVPWTTVDDNASGWTYGGGWAYYAEPAGYLSTAHGNDGVGGYGQYTFTGTKVEGYGWKGPDGGQIEVFVDGVSKGTFSQKNGTDIFGQTLFSISGLSAGSHTVKIQQKNATGTGWTMIDYIKFQ</sequence>
<organism evidence="2 3">
    <name type="scientific">Cohnella endophytica</name>
    <dbReference type="NCBI Taxonomy" id="2419778"/>
    <lineage>
        <taxon>Bacteria</taxon>
        <taxon>Bacillati</taxon>
        <taxon>Bacillota</taxon>
        <taxon>Bacilli</taxon>
        <taxon>Bacillales</taxon>
        <taxon>Paenibacillaceae</taxon>
        <taxon>Cohnella</taxon>
    </lineage>
</organism>
<accession>A0A494XLK0</accession>
<keyword evidence="3" id="KW-1185">Reference proteome</keyword>
<comment type="caution">
    <text evidence="2">The sequence shown here is derived from an EMBL/GenBank/DDBJ whole genome shotgun (WGS) entry which is preliminary data.</text>
</comment>
<dbReference type="InterPro" id="IPR006047">
    <property type="entry name" value="GH13_cat_dom"/>
</dbReference>